<sequence length="155" mass="17290">MILPRPVNKIGVANMIMGFADPFDTLLDLQRSLESTLASDWLQDLTTTRGPFPPINVFQQGDDILAIIELPGVSKSDLQIQAKENSIRIFGKKAVGYPDETSLHRRERVSGDFDRTLSLPVQIDPDGIKAEYRDGILALFLPRAESDKPRTIKIT</sequence>
<proteinExistence type="inferred from homology"/>
<dbReference type="InterPro" id="IPR031107">
    <property type="entry name" value="Small_HSP"/>
</dbReference>
<accession>A0A4Y9LZF2</accession>
<dbReference type="Gene3D" id="2.60.40.790">
    <property type="match status" value="1"/>
</dbReference>
<dbReference type="RefSeq" id="WP_135174472.1">
    <property type="nucleotide sequence ID" value="NZ_SPQT01000005.1"/>
</dbReference>
<keyword evidence="5" id="KW-1185">Reference proteome</keyword>
<reference evidence="4 5" key="1">
    <citation type="submission" date="2019-03" db="EMBL/GenBank/DDBJ databases">
        <title>Bradyrhizobium diversity isolated from nodules of Chamaecrista fasciculata.</title>
        <authorList>
            <person name="Klepa M.S."/>
            <person name="Urquiaga M.O."/>
            <person name="Hungria M."/>
            <person name="Delamuta J.R."/>
        </authorList>
    </citation>
    <scope>NUCLEOTIDE SEQUENCE [LARGE SCALE GENOMIC DNA]</scope>
    <source>
        <strain evidence="4 5">CNPSo 3448</strain>
    </source>
</reference>
<evidence type="ECO:0000313" key="5">
    <source>
        <dbReference type="Proteomes" id="UP000297966"/>
    </source>
</evidence>
<evidence type="ECO:0000256" key="2">
    <source>
        <dbReference type="RuleBase" id="RU003616"/>
    </source>
</evidence>
<name>A0A4Y9LZF2_9BRAD</name>
<dbReference type="CDD" id="cd06464">
    <property type="entry name" value="ACD_sHsps-like"/>
    <property type="match status" value="1"/>
</dbReference>
<comment type="similarity">
    <text evidence="1 2">Belongs to the small heat shock protein (HSP20) family.</text>
</comment>
<evidence type="ECO:0000259" key="3">
    <source>
        <dbReference type="PROSITE" id="PS01031"/>
    </source>
</evidence>
<comment type="caution">
    <text evidence="4">The sequence shown here is derived from an EMBL/GenBank/DDBJ whole genome shotgun (WGS) entry which is preliminary data.</text>
</comment>
<evidence type="ECO:0000313" key="4">
    <source>
        <dbReference type="EMBL" id="TFV48302.1"/>
    </source>
</evidence>
<dbReference type="EMBL" id="SPQT01000005">
    <property type="protein sequence ID" value="TFV48302.1"/>
    <property type="molecule type" value="Genomic_DNA"/>
</dbReference>
<dbReference type="PANTHER" id="PTHR11527">
    <property type="entry name" value="HEAT-SHOCK PROTEIN 20 FAMILY MEMBER"/>
    <property type="match status" value="1"/>
</dbReference>
<dbReference type="Proteomes" id="UP000297966">
    <property type="component" value="Unassembled WGS sequence"/>
</dbReference>
<dbReference type="AlphaFoldDB" id="A0A4Y9LZF2"/>
<evidence type="ECO:0000256" key="1">
    <source>
        <dbReference type="PROSITE-ProRule" id="PRU00285"/>
    </source>
</evidence>
<dbReference type="InterPro" id="IPR002068">
    <property type="entry name" value="A-crystallin/Hsp20_dom"/>
</dbReference>
<dbReference type="InterPro" id="IPR008978">
    <property type="entry name" value="HSP20-like_chaperone"/>
</dbReference>
<gene>
    <name evidence="4" type="ORF">E4K65_12895</name>
</gene>
<dbReference type="SUPFAM" id="SSF49764">
    <property type="entry name" value="HSP20-like chaperones"/>
    <property type="match status" value="1"/>
</dbReference>
<feature type="domain" description="SHSP" evidence="3">
    <location>
        <begin position="46"/>
        <end position="155"/>
    </location>
</feature>
<dbReference type="PROSITE" id="PS01031">
    <property type="entry name" value="SHSP"/>
    <property type="match status" value="1"/>
</dbReference>
<dbReference type="OrthoDB" id="9808910at2"/>
<dbReference type="Pfam" id="PF00011">
    <property type="entry name" value="HSP20"/>
    <property type="match status" value="1"/>
</dbReference>
<organism evidence="4 5">
    <name type="scientific">Bradyrhizobium niftali</name>
    <dbReference type="NCBI Taxonomy" id="2560055"/>
    <lineage>
        <taxon>Bacteria</taxon>
        <taxon>Pseudomonadati</taxon>
        <taxon>Pseudomonadota</taxon>
        <taxon>Alphaproteobacteria</taxon>
        <taxon>Hyphomicrobiales</taxon>
        <taxon>Nitrobacteraceae</taxon>
        <taxon>Bradyrhizobium</taxon>
    </lineage>
</organism>
<protein>
    <submittedName>
        <fullName evidence="4">Hsp20/alpha crystallin family protein</fullName>
    </submittedName>
</protein>